<keyword evidence="2" id="KW-1185">Reference proteome</keyword>
<dbReference type="Proteomes" id="UP000509241">
    <property type="component" value="Chromosome"/>
</dbReference>
<dbReference type="SUPFAM" id="SSF63446">
    <property type="entry name" value="Type I dockerin domain"/>
    <property type="match status" value="1"/>
</dbReference>
<evidence type="ECO:0000313" key="1">
    <source>
        <dbReference type="EMBL" id="QLG51137.1"/>
    </source>
</evidence>
<dbReference type="PROSITE" id="PS00018">
    <property type="entry name" value="EF_HAND_1"/>
    <property type="match status" value="1"/>
</dbReference>
<organism evidence="1 2">
    <name type="scientific">Natrinema halophilum</name>
    <dbReference type="NCBI Taxonomy" id="1699371"/>
    <lineage>
        <taxon>Archaea</taxon>
        <taxon>Methanobacteriati</taxon>
        <taxon>Methanobacteriota</taxon>
        <taxon>Stenosarchaea group</taxon>
        <taxon>Halobacteria</taxon>
        <taxon>Halobacteriales</taxon>
        <taxon>Natrialbaceae</taxon>
        <taxon>Natrinema</taxon>
    </lineage>
</organism>
<name>A0A7D5KT97_9EURY</name>
<dbReference type="InterPro" id="IPR018247">
    <property type="entry name" value="EF_Hand_1_Ca_BS"/>
</dbReference>
<accession>A0A7D5KT97</accession>
<dbReference type="OrthoDB" id="291513at2157"/>
<evidence type="ECO:0000313" key="2">
    <source>
        <dbReference type="Proteomes" id="UP000509241"/>
    </source>
</evidence>
<reference evidence="1 2" key="1">
    <citation type="submission" date="2020-07" db="EMBL/GenBank/DDBJ databases">
        <authorList>
            <person name="Cui H."/>
        </authorList>
    </citation>
    <scope>NUCLEOTIDE SEQUENCE [LARGE SCALE GENOMIC DNA]</scope>
    <source>
        <strain evidence="1 2">YPL8</strain>
    </source>
</reference>
<dbReference type="Pfam" id="PF00404">
    <property type="entry name" value="Dockerin_1"/>
    <property type="match status" value="1"/>
</dbReference>
<protein>
    <recommendedName>
        <fullName evidence="3">EF-hand domain-containing protein</fullName>
    </recommendedName>
</protein>
<dbReference type="InterPro" id="IPR036439">
    <property type="entry name" value="Dockerin_dom_sf"/>
</dbReference>
<dbReference type="AlphaFoldDB" id="A0A7D5KT97"/>
<proteinExistence type="predicted"/>
<dbReference type="EMBL" id="CP058601">
    <property type="protein sequence ID" value="QLG51137.1"/>
    <property type="molecule type" value="Genomic_DNA"/>
</dbReference>
<gene>
    <name evidence="1" type="ORF">HYG82_04310</name>
</gene>
<dbReference type="GO" id="GO:0004553">
    <property type="term" value="F:hydrolase activity, hydrolyzing O-glycosyl compounds"/>
    <property type="evidence" value="ECO:0007669"/>
    <property type="project" value="InterPro"/>
</dbReference>
<evidence type="ECO:0008006" key="3">
    <source>
        <dbReference type="Google" id="ProtNLM"/>
    </source>
</evidence>
<dbReference type="Gene3D" id="1.10.1330.10">
    <property type="entry name" value="Dockerin domain"/>
    <property type="match status" value="1"/>
</dbReference>
<dbReference type="GO" id="GO:0000272">
    <property type="term" value="P:polysaccharide catabolic process"/>
    <property type="evidence" value="ECO:0007669"/>
    <property type="project" value="InterPro"/>
</dbReference>
<dbReference type="InterPro" id="IPR002105">
    <property type="entry name" value="Dockerin_1_rpt"/>
</dbReference>
<sequence>MEIGKYEIRDTTGDGLYNDFTGDGETTHEDVEAFLEHLRSDGVQNNPEKFDFSGNGQVDGTDVLELLRQV</sequence>